<dbReference type="Gene3D" id="3.30.1200.10">
    <property type="entry name" value="YggU-like"/>
    <property type="match status" value="1"/>
</dbReference>
<dbReference type="NCBIfam" id="TIGR00251">
    <property type="entry name" value="DUF167 family protein"/>
    <property type="match status" value="1"/>
</dbReference>
<name>A0A1G2MIB1_9BACT</name>
<sequence length="87" mass="10245">MQIFCFRLGNDLKFYYEVYLKVHVLPEATEEFVTERGDILYVSVREKAERGAANRRMLELLRAYFSAHSRFRIISGHHSPHKIISAD</sequence>
<dbReference type="SMART" id="SM01152">
    <property type="entry name" value="DUF167"/>
    <property type="match status" value="1"/>
</dbReference>
<comment type="similarity">
    <text evidence="1">Belongs to the UPF0235 family.</text>
</comment>
<evidence type="ECO:0000256" key="1">
    <source>
        <dbReference type="ARBA" id="ARBA00010364"/>
    </source>
</evidence>
<dbReference type="AlphaFoldDB" id="A0A1G2MIB1"/>
<dbReference type="InterPro" id="IPR003746">
    <property type="entry name" value="DUF167"/>
</dbReference>
<proteinExistence type="inferred from homology"/>
<dbReference type="InterPro" id="IPR036591">
    <property type="entry name" value="YggU-like_sf"/>
</dbReference>
<dbReference type="SUPFAM" id="SSF69786">
    <property type="entry name" value="YggU-like"/>
    <property type="match status" value="1"/>
</dbReference>
<dbReference type="Pfam" id="PF02594">
    <property type="entry name" value="DUF167"/>
    <property type="match status" value="1"/>
</dbReference>
<comment type="caution">
    <text evidence="2">The sequence shown here is derived from an EMBL/GenBank/DDBJ whole genome shotgun (WGS) entry which is preliminary data.</text>
</comment>
<reference evidence="2 3" key="1">
    <citation type="journal article" date="2016" name="Nat. Commun.">
        <title>Thousands of microbial genomes shed light on interconnected biogeochemical processes in an aquifer system.</title>
        <authorList>
            <person name="Anantharaman K."/>
            <person name="Brown C.T."/>
            <person name="Hug L.A."/>
            <person name="Sharon I."/>
            <person name="Castelle C.J."/>
            <person name="Probst A.J."/>
            <person name="Thomas B.C."/>
            <person name="Singh A."/>
            <person name="Wilkins M.J."/>
            <person name="Karaoz U."/>
            <person name="Brodie E.L."/>
            <person name="Williams K.H."/>
            <person name="Hubbard S.S."/>
            <person name="Banfield J.F."/>
        </authorList>
    </citation>
    <scope>NUCLEOTIDE SEQUENCE [LARGE SCALE GENOMIC DNA]</scope>
</reference>
<organism evidence="2 3">
    <name type="scientific">Candidatus Taylorbacteria bacterium RIFCSPHIGHO2_02_49_25</name>
    <dbReference type="NCBI Taxonomy" id="1802305"/>
    <lineage>
        <taxon>Bacteria</taxon>
        <taxon>Candidatus Tayloriibacteriota</taxon>
    </lineage>
</organism>
<protein>
    <submittedName>
        <fullName evidence="2">Uncharacterized protein</fullName>
    </submittedName>
</protein>
<dbReference type="Proteomes" id="UP000176493">
    <property type="component" value="Unassembled WGS sequence"/>
</dbReference>
<accession>A0A1G2MIB1</accession>
<evidence type="ECO:0000313" key="3">
    <source>
        <dbReference type="Proteomes" id="UP000176493"/>
    </source>
</evidence>
<gene>
    <name evidence="2" type="ORF">A2W52_03425</name>
</gene>
<evidence type="ECO:0000313" key="2">
    <source>
        <dbReference type="EMBL" id="OHA22919.1"/>
    </source>
</evidence>
<dbReference type="EMBL" id="MHRJ01000018">
    <property type="protein sequence ID" value="OHA22919.1"/>
    <property type="molecule type" value="Genomic_DNA"/>
</dbReference>